<dbReference type="RefSeq" id="WP_331375302.1">
    <property type="nucleotide sequence ID" value="NZ_CP133150.1"/>
</dbReference>
<evidence type="ECO:0000313" key="2">
    <source>
        <dbReference type="EMBL" id="WVT06238.1"/>
    </source>
</evidence>
<dbReference type="SUPFAM" id="SSF51658">
    <property type="entry name" value="Xylose isomerase-like"/>
    <property type="match status" value="1"/>
</dbReference>
<keyword evidence="2" id="KW-0413">Isomerase</keyword>
<dbReference type="InterPro" id="IPR036237">
    <property type="entry name" value="Xyl_isomerase-like_sf"/>
</dbReference>
<gene>
    <name evidence="2" type="ORF">RB548_22730</name>
</gene>
<dbReference type="InterPro" id="IPR013022">
    <property type="entry name" value="Xyl_isomerase-like_TIM-brl"/>
</dbReference>
<accession>A0ABZ2BGT2</accession>
<dbReference type="EMBL" id="CP133150">
    <property type="protein sequence ID" value="WVT06238.1"/>
    <property type="molecule type" value="Genomic_DNA"/>
</dbReference>
<dbReference type="PANTHER" id="PTHR12110">
    <property type="entry name" value="HYDROXYPYRUVATE ISOMERASE"/>
    <property type="match status" value="1"/>
</dbReference>
<name>A0ABZ2BGT2_9HYPH</name>
<evidence type="ECO:0000313" key="3">
    <source>
        <dbReference type="Proteomes" id="UP001432360"/>
    </source>
</evidence>
<keyword evidence="2" id="KW-0614">Plasmid</keyword>
<geneLocation type="plasmid" evidence="2 3">
    <name>pSchITTGS70b</name>
</geneLocation>
<feature type="domain" description="Xylose isomerase-like TIM barrel" evidence="1">
    <location>
        <begin position="37"/>
        <end position="261"/>
    </location>
</feature>
<dbReference type="Gene3D" id="3.20.20.150">
    <property type="entry name" value="Divalent-metal-dependent TIM barrel enzymes"/>
    <property type="match status" value="1"/>
</dbReference>
<proteinExistence type="predicted"/>
<dbReference type="InterPro" id="IPR050312">
    <property type="entry name" value="IolE/XylAMocC-like"/>
</dbReference>
<reference evidence="2" key="1">
    <citation type="submission" date="2023-08" db="EMBL/GenBank/DDBJ databases">
        <title>Complete genome sequence of Sinorhizobium chiapanecum ITTG S70 isolated from Acaciella angustissima nodules in Chiapas-Mexico.</title>
        <authorList>
            <person name="Rincon-Rosales R."/>
            <person name="Rogel M.A."/>
            <person name="Rincon-Medina C.I."/>
            <person name="Guerrero G."/>
            <person name="Manzano-Gomez L.A."/>
            <person name="Lopez-Lopez A."/>
            <person name="Rincon Molina F.A."/>
            <person name="Martinez-Romero E."/>
        </authorList>
    </citation>
    <scope>NUCLEOTIDE SEQUENCE</scope>
    <source>
        <strain evidence="2">ITTG S70</strain>
        <plasmid evidence="2">pSchITTGS70b</plasmid>
    </source>
</reference>
<dbReference type="Proteomes" id="UP001432360">
    <property type="component" value="Plasmid pSchITTGS70b"/>
</dbReference>
<keyword evidence="3" id="KW-1185">Reference proteome</keyword>
<sequence length="280" mass="30892">MEDIAGMTVKNSLSRSVAINHATVRERANMITFLHLCAERGINVVSVWGNEIDKIGEGAALAALESHGITVSGYNRIGPFTPEYLDQAQFELERAARFGADHVFLFTGGLTEKDGDLGAARKHAEDEIARLLEMARRVGIKLAIEPLHPMLVGDRTVLASLSHANDLCEALGPGIGVVVDVYHVWWDERLEAEILRAGRAGRLLGFHVNDWLLPTRHLLTDRGMMGDGIIDLVSIDRMMRRSGFEGPVEVEIFSADWWARDPGEVLDIALSRCQQIFGSN</sequence>
<protein>
    <submittedName>
        <fullName evidence="2">Sugar phosphate isomerase/epimerase family protein</fullName>
    </submittedName>
</protein>
<evidence type="ECO:0000259" key="1">
    <source>
        <dbReference type="Pfam" id="PF01261"/>
    </source>
</evidence>
<organism evidence="2 3">
    <name type="scientific">Sinorhizobium chiapasense</name>
    <dbReference type="NCBI Taxonomy" id="501572"/>
    <lineage>
        <taxon>Bacteria</taxon>
        <taxon>Pseudomonadati</taxon>
        <taxon>Pseudomonadota</taxon>
        <taxon>Alphaproteobacteria</taxon>
        <taxon>Hyphomicrobiales</taxon>
        <taxon>Rhizobiaceae</taxon>
        <taxon>Sinorhizobium/Ensifer group</taxon>
        <taxon>Sinorhizobium</taxon>
    </lineage>
</organism>
<dbReference type="Pfam" id="PF01261">
    <property type="entry name" value="AP_endonuc_2"/>
    <property type="match status" value="1"/>
</dbReference>
<dbReference type="PANTHER" id="PTHR12110:SF52">
    <property type="entry name" value="XYLOSE ISOMERASE"/>
    <property type="match status" value="1"/>
</dbReference>
<dbReference type="GO" id="GO:0016853">
    <property type="term" value="F:isomerase activity"/>
    <property type="evidence" value="ECO:0007669"/>
    <property type="project" value="UniProtKB-KW"/>
</dbReference>